<dbReference type="PROSITE" id="PS50879">
    <property type="entry name" value="RNASE_H_1"/>
    <property type="match status" value="1"/>
</dbReference>
<dbReference type="Proteomes" id="UP000237347">
    <property type="component" value="Unassembled WGS sequence"/>
</dbReference>
<dbReference type="InterPro" id="IPR036397">
    <property type="entry name" value="RNaseH_sf"/>
</dbReference>
<reference evidence="2 3" key="1">
    <citation type="journal article" date="2018" name="Sci. Data">
        <title>The draft genome sequence of cork oak.</title>
        <authorList>
            <person name="Ramos A.M."/>
            <person name="Usie A."/>
            <person name="Barbosa P."/>
            <person name="Barros P.M."/>
            <person name="Capote T."/>
            <person name="Chaves I."/>
            <person name="Simoes F."/>
            <person name="Abreu I."/>
            <person name="Carrasquinho I."/>
            <person name="Faro C."/>
            <person name="Guimaraes J.B."/>
            <person name="Mendonca D."/>
            <person name="Nobrega F."/>
            <person name="Rodrigues L."/>
            <person name="Saibo N.J.M."/>
            <person name="Varela M.C."/>
            <person name="Egas C."/>
            <person name="Matos J."/>
            <person name="Miguel C.M."/>
            <person name="Oliveira M.M."/>
            <person name="Ricardo C.P."/>
            <person name="Goncalves S."/>
        </authorList>
    </citation>
    <scope>NUCLEOTIDE SEQUENCE [LARGE SCALE GENOMIC DNA]</scope>
    <source>
        <strain evidence="3">cv. HL8</strain>
    </source>
</reference>
<dbReference type="InterPro" id="IPR053151">
    <property type="entry name" value="RNase_H-like"/>
</dbReference>
<protein>
    <submittedName>
        <fullName evidence="2">Ribonuclease h protein</fullName>
    </submittedName>
</protein>
<dbReference type="GO" id="GO:0003676">
    <property type="term" value="F:nucleic acid binding"/>
    <property type="evidence" value="ECO:0007669"/>
    <property type="project" value="InterPro"/>
</dbReference>
<feature type="non-terminal residue" evidence="2">
    <location>
        <position position="1"/>
    </location>
</feature>
<dbReference type="InterPro" id="IPR044730">
    <property type="entry name" value="RNase_H-like_dom_plant"/>
</dbReference>
<gene>
    <name evidence="2" type="ORF">CFP56_000632</name>
</gene>
<accession>A0AAW0IPF1</accession>
<dbReference type="InterPro" id="IPR002156">
    <property type="entry name" value="RNaseH_domain"/>
</dbReference>
<dbReference type="InterPro" id="IPR012337">
    <property type="entry name" value="RNaseH-like_sf"/>
</dbReference>
<evidence type="ECO:0000259" key="1">
    <source>
        <dbReference type="PROSITE" id="PS50879"/>
    </source>
</evidence>
<dbReference type="CDD" id="cd06222">
    <property type="entry name" value="RNase_H_like"/>
    <property type="match status" value="1"/>
</dbReference>
<dbReference type="Gene3D" id="3.30.420.10">
    <property type="entry name" value="Ribonuclease H-like superfamily/Ribonuclease H"/>
    <property type="match status" value="1"/>
</dbReference>
<dbReference type="AlphaFoldDB" id="A0AAW0IPF1"/>
<keyword evidence="3" id="KW-1185">Reference proteome</keyword>
<name>A0AAW0IPF1_QUESU</name>
<dbReference type="EMBL" id="PKMF04000955">
    <property type="protein sequence ID" value="KAK7816189.1"/>
    <property type="molecule type" value="Genomic_DNA"/>
</dbReference>
<evidence type="ECO:0000313" key="3">
    <source>
        <dbReference type="Proteomes" id="UP000237347"/>
    </source>
</evidence>
<dbReference type="SUPFAM" id="SSF53098">
    <property type="entry name" value="Ribonuclease H-like"/>
    <property type="match status" value="1"/>
</dbReference>
<dbReference type="Pfam" id="PF13456">
    <property type="entry name" value="RVT_3"/>
    <property type="match status" value="1"/>
</dbReference>
<dbReference type="PANTHER" id="PTHR47723:SF19">
    <property type="entry name" value="POLYNUCLEOTIDYL TRANSFERASE, RIBONUCLEASE H-LIKE SUPERFAMILY PROTEIN"/>
    <property type="match status" value="1"/>
</dbReference>
<organism evidence="2 3">
    <name type="scientific">Quercus suber</name>
    <name type="common">Cork oak</name>
    <dbReference type="NCBI Taxonomy" id="58331"/>
    <lineage>
        <taxon>Eukaryota</taxon>
        <taxon>Viridiplantae</taxon>
        <taxon>Streptophyta</taxon>
        <taxon>Embryophyta</taxon>
        <taxon>Tracheophyta</taxon>
        <taxon>Spermatophyta</taxon>
        <taxon>Magnoliopsida</taxon>
        <taxon>eudicotyledons</taxon>
        <taxon>Gunneridae</taxon>
        <taxon>Pentapetalae</taxon>
        <taxon>rosids</taxon>
        <taxon>fabids</taxon>
        <taxon>Fagales</taxon>
        <taxon>Fagaceae</taxon>
        <taxon>Quercus</taxon>
    </lineage>
</organism>
<sequence length="169" mass="18590">YKLNTDGASCGNPRRAGGGGVIRDSAGNWIRGFARYIGYTTSIIAEFWALRDGLQLAIQLGVQNLEVELDAKVIVDLINSRNSSNLAYSSLLFDCRLLLEMIPHTKVKHVFREANKCADDLVRKGCHAHEEFVIFDSPPSDDVFAVVYANENGESFCRQVVANLAILAA</sequence>
<feature type="domain" description="RNase H type-1" evidence="1">
    <location>
        <begin position="1"/>
        <end position="127"/>
    </location>
</feature>
<comment type="caution">
    <text evidence="2">The sequence shown here is derived from an EMBL/GenBank/DDBJ whole genome shotgun (WGS) entry which is preliminary data.</text>
</comment>
<evidence type="ECO:0000313" key="2">
    <source>
        <dbReference type="EMBL" id="KAK7816189.1"/>
    </source>
</evidence>
<dbReference type="GO" id="GO:0004523">
    <property type="term" value="F:RNA-DNA hybrid ribonuclease activity"/>
    <property type="evidence" value="ECO:0007669"/>
    <property type="project" value="InterPro"/>
</dbReference>
<proteinExistence type="predicted"/>
<dbReference type="PANTHER" id="PTHR47723">
    <property type="entry name" value="OS05G0353850 PROTEIN"/>
    <property type="match status" value="1"/>
</dbReference>